<evidence type="ECO:0000313" key="1">
    <source>
        <dbReference type="EMBL" id="KAI8550871.1"/>
    </source>
</evidence>
<evidence type="ECO:0000313" key="2">
    <source>
        <dbReference type="Proteomes" id="UP001062846"/>
    </source>
</evidence>
<proteinExistence type="predicted"/>
<organism evidence="1 2">
    <name type="scientific">Rhododendron molle</name>
    <name type="common">Chinese azalea</name>
    <name type="synonym">Azalea mollis</name>
    <dbReference type="NCBI Taxonomy" id="49168"/>
    <lineage>
        <taxon>Eukaryota</taxon>
        <taxon>Viridiplantae</taxon>
        <taxon>Streptophyta</taxon>
        <taxon>Embryophyta</taxon>
        <taxon>Tracheophyta</taxon>
        <taxon>Spermatophyta</taxon>
        <taxon>Magnoliopsida</taxon>
        <taxon>eudicotyledons</taxon>
        <taxon>Gunneridae</taxon>
        <taxon>Pentapetalae</taxon>
        <taxon>asterids</taxon>
        <taxon>Ericales</taxon>
        <taxon>Ericaceae</taxon>
        <taxon>Ericoideae</taxon>
        <taxon>Rhodoreae</taxon>
        <taxon>Rhododendron</taxon>
    </lineage>
</organism>
<sequence length="179" mass="19847">MEKEQGPNIISLEGSSPSINPFFDPLVRLDFEIESNSIGNHMMVEEKKDTAMDIVSWKPHEEFTFSVYNASNLLLWHLGLQNPVFQGFSMFLGDASTHGSHIGPVTLNDFTRGVYDGEFKKGTKGADLLASLCNSYKTSEDELRKTMEKANGLIADILKKKPCPASQCVTENLENIDTG</sequence>
<dbReference type="Proteomes" id="UP001062846">
    <property type="component" value="Chromosome 6"/>
</dbReference>
<name>A0ACC0NCA1_RHOML</name>
<dbReference type="EMBL" id="CM046393">
    <property type="protein sequence ID" value="KAI8550871.1"/>
    <property type="molecule type" value="Genomic_DNA"/>
</dbReference>
<comment type="caution">
    <text evidence="1">The sequence shown here is derived from an EMBL/GenBank/DDBJ whole genome shotgun (WGS) entry which is preliminary data.</text>
</comment>
<keyword evidence="2" id="KW-1185">Reference proteome</keyword>
<accession>A0ACC0NCA1</accession>
<protein>
    <submittedName>
        <fullName evidence="1">Uncharacterized protein</fullName>
    </submittedName>
</protein>
<reference evidence="1" key="1">
    <citation type="submission" date="2022-02" db="EMBL/GenBank/DDBJ databases">
        <title>Plant Genome Project.</title>
        <authorList>
            <person name="Zhang R.-G."/>
        </authorList>
    </citation>
    <scope>NUCLEOTIDE SEQUENCE</scope>
    <source>
        <strain evidence="1">AT1</strain>
    </source>
</reference>
<gene>
    <name evidence="1" type="ORF">RHMOL_Rhmol06G0141000</name>
</gene>